<comment type="caution">
    <text evidence="4">The sequence shown here is derived from an EMBL/GenBank/DDBJ whole genome shotgun (WGS) entry which is preliminary data.</text>
</comment>
<keyword evidence="5" id="KW-1185">Reference proteome</keyword>
<evidence type="ECO:0000313" key="5">
    <source>
        <dbReference type="Proteomes" id="UP000649259"/>
    </source>
</evidence>
<evidence type="ECO:0000256" key="1">
    <source>
        <dbReference type="ARBA" id="ARBA00023015"/>
    </source>
</evidence>
<dbReference type="SMART" id="SM00065">
    <property type="entry name" value="GAF"/>
    <property type="match status" value="1"/>
</dbReference>
<dbReference type="Proteomes" id="UP000649259">
    <property type="component" value="Unassembled WGS sequence"/>
</dbReference>
<gene>
    <name evidence="4" type="ORF">Saso_38840</name>
</gene>
<dbReference type="Gene3D" id="3.30.450.40">
    <property type="match status" value="1"/>
</dbReference>
<dbReference type="Gene3D" id="1.10.10.10">
    <property type="entry name" value="Winged helix-like DNA-binding domain superfamily/Winged helix DNA-binding domain"/>
    <property type="match status" value="1"/>
</dbReference>
<keyword evidence="1" id="KW-0805">Transcription regulation</keyword>
<dbReference type="InterPro" id="IPR012074">
    <property type="entry name" value="GAF_ANTAR"/>
</dbReference>
<dbReference type="Pfam" id="PF03861">
    <property type="entry name" value="ANTAR"/>
    <property type="match status" value="1"/>
</dbReference>
<sequence>MVHLGRDRVAGIVAEELRGAAPREVPQRLCDAVLRLLPVDDASVSLRGDGMPVPLSASGERAGYVTELQVTLGDGPCCEAAETGAPVVAADLTSNRDACRWPVFAQQAAAVGVRSVCALPLGDGAVCVGTLDLYRDEPGELAADDMRTARVLAELVTAALVALPTAEPHDPGDAGHWLSPLAAGHDEVYQAVGMVMAQLGIAADEALSLLRGHAFAKDTTVLELAHEVVTLRLRFDDPDV</sequence>
<proteinExistence type="predicted"/>
<organism evidence="4 5">
    <name type="scientific">Streptomyces asoensis</name>
    <dbReference type="NCBI Taxonomy" id="249586"/>
    <lineage>
        <taxon>Bacteria</taxon>
        <taxon>Bacillati</taxon>
        <taxon>Actinomycetota</taxon>
        <taxon>Actinomycetes</taxon>
        <taxon>Kitasatosporales</taxon>
        <taxon>Streptomycetaceae</taxon>
        <taxon>Streptomyces</taxon>
    </lineage>
</organism>
<accession>A0ABQ3S292</accession>
<dbReference type="SUPFAM" id="SSF55781">
    <property type="entry name" value="GAF domain-like"/>
    <property type="match status" value="1"/>
</dbReference>
<dbReference type="InterPro" id="IPR036388">
    <property type="entry name" value="WH-like_DNA-bd_sf"/>
</dbReference>
<dbReference type="InterPro" id="IPR003018">
    <property type="entry name" value="GAF"/>
</dbReference>
<dbReference type="EMBL" id="BNEB01000003">
    <property type="protein sequence ID" value="GHI62234.1"/>
    <property type="molecule type" value="Genomic_DNA"/>
</dbReference>
<evidence type="ECO:0000256" key="2">
    <source>
        <dbReference type="ARBA" id="ARBA00023163"/>
    </source>
</evidence>
<evidence type="ECO:0000313" key="4">
    <source>
        <dbReference type="EMBL" id="GHI62234.1"/>
    </source>
</evidence>
<dbReference type="PIRSF" id="PIRSF036625">
    <property type="entry name" value="GAF_ANTAR"/>
    <property type="match status" value="1"/>
</dbReference>
<dbReference type="Pfam" id="PF13185">
    <property type="entry name" value="GAF_2"/>
    <property type="match status" value="1"/>
</dbReference>
<protein>
    <submittedName>
        <fullName evidence="4">GAF domain-containing protein</fullName>
    </submittedName>
</protein>
<reference evidence="5" key="1">
    <citation type="submission" date="2023-07" db="EMBL/GenBank/DDBJ databases">
        <title>Whole genome shotgun sequence of Streptomyces cacaoi subsp. asoensis NBRC 13813.</title>
        <authorList>
            <person name="Komaki H."/>
            <person name="Tamura T."/>
        </authorList>
    </citation>
    <scope>NUCLEOTIDE SEQUENCE [LARGE SCALE GENOMIC DNA]</scope>
    <source>
        <strain evidence="5">NBRC 13813</strain>
    </source>
</reference>
<keyword evidence="2" id="KW-0804">Transcription</keyword>
<dbReference type="SMART" id="SM01012">
    <property type="entry name" value="ANTAR"/>
    <property type="match status" value="1"/>
</dbReference>
<dbReference type="PROSITE" id="PS50921">
    <property type="entry name" value="ANTAR"/>
    <property type="match status" value="1"/>
</dbReference>
<dbReference type="InterPro" id="IPR005561">
    <property type="entry name" value="ANTAR"/>
</dbReference>
<feature type="domain" description="ANTAR" evidence="3">
    <location>
        <begin position="168"/>
        <end position="229"/>
    </location>
</feature>
<name>A0ABQ3S292_9ACTN</name>
<evidence type="ECO:0000259" key="3">
    <source>
        <dbReference type="PROSITE" id="PS50921"/>
    </source>
</evidence>
<dbReference type="InterPro" id="IPR029016">
    <property type="entry name" value="GAF-like_dom_sf"/>
</dbReference>